<keyword evidence="3" id="KW-1185">Reference proteome</keyword>
<dbReference type="PANTHER" id="PTHR30445">
    <property type="entry name" value="K(+)_H(+) ANTIPORTER SUBUNIT KHTT"/>
    <property type="match status" value="1"/>
</dbReference>
<dbReference type="InterPro" id="IPR058776">
    <property type="entry name" value="KhtT-like_N"/>
</dbReference>
<name>A0A927MTM1_9ACTN</name>
<evidence type="ECO:0000313" key="2">
    <source>
        <dbReference type="EMBL" id="MBE1606116.1"/>
    </source>
</evidence>
<evidence type="ECO:0000313" key="3">
    <source>
        <dbReference type="Proteomes" id="UP000638648"/>
    </source>
</evidence>
<dbReference type="PANTHER" id="PTHR30445:SF8">
    <property type="entry name" value="K(+)_H(+) ANTIPORTER SUBUNIT KHTT"/>
    <property type="match status" value="1"/>
</dbReference>
<dbReference type="GO" id="GO:0008324">
    <property type="term" value="F:monoatomic cation transmembrane transporter activity"/>
    <property type="evidence" value="ECO:0007669"/>
    <property type="project" value="InterPro"/>
</dbReference>
<dbReference type="Proteomes" id="UP000638648">
    <property type="component" value="Unassembled WGS sequence"/>
</dbReference>
<dbReference type="InterPro" id="IPR026278">
    <property type="entry name" value="KhtT"/>
</dbReference>
<dbReference type="GO" id="GO:0006813">
    <property type="term" value="P:potassium ion transport"/>
    <property type="evidence" value="ECO:0007669"/>
    <property type="project" value="InterPro"/>
</dbReference>
<protein>
    <submittedName>
        <fullName evidence="2">TrkA domain protein</fullName>
    </submittedName>
</protein>
<dbReference type="Gene3D" id="3.30.70.1450">
    <property type="entry name" value="Regulator of K+ conductance, C-terminal domain"/>
    <property type="match status" value="1"/>
</dbReference>
<gene>
    <name evidence="2" type="ORF">HEB94_002964</name>
</gene>
<dbReference type="InterPro" id="IPR050144">
    <property type="entry name" value="AAE_transporter"/>
</dbReference>
<sequence length="156" mass="16805">MSTTPLPGIGVKYDLTTREHRHLSVVAHRDGSRSVNAYRADDPDACALSLHLTGAEATTLAEALMPEHRSPSLLHTTDLGLVAERIPLSATSYWNGRLLGETRLRAETGASIVAVLRRTDAIPSPRPDFRFAGGDTLIVIGTREGLDAAVAILERE</sequence>
<evidence type="ECO:0000259" key="1">
    <source>
        <dbReference type="PROSITE" id="PS51202"/>
    </source>
</evidence>
<accession>A0A927MTM1</accession>
<reference evidence="2" key="1">
    <citation type="submission" date="2020-10" db="EMBL/GenBank/DDBJ databases">
        <title>Sequencing the genomes of 1000 actinobacteria strains.</title>
        <authorList>
            <person name="Klenk H.-P."/>
        </authorList>
    </citation>
    <scope>NUCLEOTIDE SEQUENCE</scope>
    <source>
        <strain evidence="2">DSM 45354</strain>
    </source>
</reference>
<dbReference type="SUPFAM" id="SSF116726">
    <property type="entry name" value="TrkA C-terminal domain-like"/>
    <property type="match status" value="1"/>
</dbReference>
<organism evidence="2 3">
    <name type="scientific">Actinopolymorpha pittospori</name>
    <dbReference type="NCBI Taxonomy" id="648752"/>
    <lineage>
        <taxon>Bacteria</taxon>
        <taxon>Bacillati</taxon>
        <taxon>Actinomycetota</taxon>
        <taxon>Actinomycetes</taxon>
        <taxon>Propionibacteriales</taxon>
        <taxon>Actinopolymorphaceae</taxon>
        <taxon>Actinopolymorpha</taxon>
    </lineage>
</organism>
<dbReference type="PIRSF" id="PIRSF005028">
    <property type="entry name" value="KhtT"/>
    <property type="match status" value="1"/>
</dbReference>
<feature type="domain" description="RCK C-terminal" evidence="1">
    <location>
        <begin position="71"/>
        <end position="155"/>
    </location>
</feature>
<dbReference type="RefSeq" id="WP_192750299.1">
    <property type="nucleotide sequence ID" value="NZ_BAABJL010000025.1"/>
</dbReference>
<comment type="caution">
    <text evidence="2">The sequence shown here is derived from an EMBL/GenBank/DDBJ whole genome shotgun (WGS) entry which is preliminary data.</text>
</comment>
<dbReference type="InterPro" id="IPR036721">
    <property type="entry name" value="RCK_C_sf"/>
</dbReference>
<dbReference type="Pfam" id="PF25991">
    <property type="entry name" value="KhtT_N"/>
    <property type="match status" value="1"/>
</dbReference>
<dbReference type="InterPro" id="IPR006037">
    <property type="entry name" value="RCK_C"/>
</dbReference>
<proteinExistence type="predicted"/>
<dbReference type="AlphaFoldDB" id="A0A927MTM1"/>
<dbReference type="PROSITE" id="PS51202">
    <property type="entry name" value="RCK_C"/>
    <property type="match status" value="1"/>
</dbReference>
<dbReference type="EMBL" id="JADBEM010000001">
    <property type="protein sequence ID" value="MBE1606116.1"/>
    <property type="molecule type" value="Genomic_DNA"/>
</dbReference>
<dbReference type="Pfam" id="PF02080">
    <property type="entry name" value="TrkA_C"/>
    <property type="match status" value="1"/>
</dbReference>